<reference evidence="2" key="1">
    <citation type="journal article" date="2020" name="Nature">
        <title>Giant virus diversity and host interactions through global metagenomics.</title>
        <authorList>
            <person name="Schulz F."/>
            <person name="Roux S."/>
            <person name="Paez-Espino D."/>
            <person name="Jungbluth S."/>
            <person name="Walsh D.A."/>
            <person name="Denef V.J."/>
            <person name="McMahon K.D."/>
            <person name="Konstantinidis K.T."/>
            <person name="Eloe-Fadrosh E.A."/>
            <person name="Kyrpides N.C."/>
            <person name="Woyke T."/>
        </authorList>
    </citation>
    <scope>NUCLEOTIDE SEQUENCE</scope>
    <source>
        <strain evidence="2">GVMAG-M-3300023174-111</strain>
    </source>
</reference>
<dbReference type="EMBL" id="MN739531">
    <property type="protein sequence ID" value="QHT11094.1"/>
    <property type="molecule type" value="Genomic_DNA"/>
</dbReference>
<accession>A0A6C0D4Q8</accession>
<proteinExistence type="predicted"/>
<dbReference type="AlphaFoldDB" id="A0A6C0D4Q8"/>
<evidence type="ECO:0000313" key="2">
    <source>
        <dbReference type="EMBL" id="QHT11094.1"/>
    </source>
</evidence>
<organism evidence="2">
    <name type="scientific">viral metagenome</name>
    <dbReference type="NCBI Taxonomy" id="1070528"/>
    <lineage>
        <taxon>unclassified sequences</taxon>
        <taxon>metagenomes</taxon>
        <taxon>organismal metagenomes</taxon>
    </lineage>
</organism>
<keyword evidence="1" id="KW-0812">Transmembrane</keyword>
<evidence type="ECO:0000256" key="1">
    <source>
        <dbReference type="SAM" id="Phobius"/>
    </source>
</evidence>
<protein>
    <submittedName>
        <fullName evidence="2">Uncharacterized protein</fullName>
    </submittedName>
</protein>
<feature type="transmembrane region" description="Helical" evidence="1">
    <location>
        <begin position="29"/>
        <end position="54"/>
    </location>
</feature>
<keyword evidence="1" id="KW-0472">Membrane</keyword>
<sequence length="109" mass="13114">MDFPRLIDYSTRNYLYQTLSNCHEYRVNLYYYALNIGVFALFVLIVSAILYHCYKNKLTDYEREQRNLRDQDYILSKIRFYQVQSKATQDGKMSGITNLPYTEDYTSSR</sequence>
<keyword evidence="1" id="KW-1133">Transmembrane helix</keyword>
<name>A0A6C0D4Q8_9ZZZZ</name>